<dbReference type="OrthoDB" id="3118664at2759"/>
<dbReference type="EMBL" id="JAFIQS010000008">
    <property type="protein sequence ID" value="KAG5166730.1"/>
    <property type="molecule type" value="Genomic_DNA"/>
</dbReference>
<name>A0A8H8CIZ2_PSICU</name>
<accession>A0A8H8CIZ2</accession>
<sequence>MKRKIQEALQTTNAMKRSKNEEEVFRKETTITAVSDELGGAFTGLKSLEGSKVTVLKRICETFKLQVAKSGGIHRPAHIKQDYINSILKHLLLLEDDSNEAQDSPLFDMDVDDDSNIQRIPQAFVKVRVYKNLRDYSTEYLAEVMVEYNNNIGVMIDDLKVTLGSDSIQVSPPPTWTRVPTKNGAGRTPK</sequence>
<feature type="region of interest" description="Disordered" evidence="1">
    <location>
        <begin position="170"/>
        <end position="190"/>
    </location>
</feature>
<evidence type="ECO:0000256" key="1">
    <source>
        <dbReference type="SAM" id="MobiDB-lite"/>
    </source>
</evidence>
<gene>
    <name evidence="2" type="ORF">JR316_008820</name>
</gene>
<dbReference type="AlphaFoldDB" id="A0A8H8CIZ2"/>
<proteinExistence type="predicted"/>
<organism evidence="2">
    <name type="scientific">Psilocybe cubensis</name>
    <name type="common">Psychedelic mushroom</name>
    <name type="synonym">Stropharia cubensis</name>
    <dbReference type="NCBI Taxonomy" id="181762"/>
    <lineage>
        <taxon>Eukaryota</taxon>
        <taxon>Fungi</taxon>
        <taxon>Dikarya</taxon>
        <taxon>Basidiomycota</taxon>
        <taxon>Agaricomycotina</taxon>
        <taxon>Agaricomycetes</taxon>
        <taxon>Agaricomycetidae</taxon>
        <taxon>Agaricales</taxon>
        <taxon>Agaricineae</taxon>
        <taxon>Strophariaceae</taxon>
        <taxon>Psilocybe</taxon>
    </lineage>
</organism>
<evidence type="ECO:0000313" key="2">
    <source>
        <dbReference type="EMBL" id="KAG5166730.1"/>
    </source>
</evidence>
<reference evidence="2" key="1">
    <citation type="submission" date="2021-02" db="EMBL/GenBank/DDBJ databases">
        <title>Psilocybe cubensis genome.</title>
        <authorList>
            <person name="Mckernan K.J."/>
            <person name="Crawford S."/>
            <person name="Trippe A."/>
            <person name="Kane L.T."/>
            <person name="Mclaughlin S."/>
        </authorList>
    </citation>
    <scope>NUCLEOTIDE SEQUENCE [LARGE SCALE GENOMIC DNA]</scope>
    <source>
        <strain evidence="2">MGC-MH-2018</strain>
    </source>
</reference>
<comment type="caution">
    <text evidence="2">The sequence shown here is derived from an EMBL/GenBank/DDBJ whole genome shotgun (WGS) entry which is preliminary data.</text>
</comment>
<protein>
    <submittedName>
        <fullName evidence="2">Uncharacterized protein</fullName>
    </submittedName>
</protein>